<keyword evidence="2" id="KW-1185">Reference proteome</keyword>
<dbReference type="AlphaFoldDB" id="A0A6A6ESW9"/>
<protein>
    <submittedName>
        <fullName evidence="1">Uncharacterized protein</fullName>
    </submittedName>
</protein>
<reference evidence="1" key="1">
    <citation type="journal article" date="2020" name="Stud. Mycol.">
        <title>101 Dothideomycetes genomes: a test case for predicting lifestyles and emergence of pathogens.</title>
        <authorList>
            <person name="Haridas S."/>
            <person name="Albert R."/>
            <person name="Binder M."/>
            <person name="Bloem J."/>
            <person name="Labutti K."/>
            <person name="Salamov A."/>
            <person name="Andreopoulos B."/>
            <person name="Baker S."/>
            <person name="Barry K."/>
            <person name="Bills G."/>
            <person name="Bluhm B."/>
            <person name="Cannon C."/>
            <person name="Castanera R."/>
            <person name="Culley D."/>
            <person name="Daum C."/>
            <person name="Ezra D."/>
            <person name="Gonzalez J."/>
            <person name="Henrissat B."/>
            <person name="Kuo A."/>
            <person name="Liang C."/>
            <person name="Lipzen A."/>
            <person name="Lutzoni F."/>
            <person name="Magnuson J."/>
            <person name="Mondo S."/>
            <person name="Nolan M."/>
            <person name="Ohm R."/>
            <person name="Pangilinan J."/>
            <person name="Park H.-J."/>
            <person name="Ramirez L."/>
            <person name="Alfaro M."/>
            <person name="Sun H."/>
            <person name="Tritt A."/>
            <person name="Yoshinaga Y."/>
            <person name="Zwiers L.-H."/>
            <person name="Turgeon B."/>
            <person name="Goodwin S."/>
            <person name="Spatafora J."/>
            <person name="Crous P."/>
            <person name="Grigoriev I."/>
        </authorList>
    </citation>
    <scope>NUCLEOTIDE SEQUENCE</scope>
    <source>
        <strain evidence="1">CBS 207.26</strain>
    </source>
</reference>
<evidence type="ECO:0000313" key="2">
    <source>
        <dbReference type="Proteomes" id="UP000800200"/>
    </source>
</evidence>
<proteinExistence type="predicted"/>
<dbReference type="EMBL" id="ML994614">
    <property type="protein sequence ID" value="KAF2193190.1"/>
    <property type="molecule type" value="Genomic_DNA"/>
</dbReference>
<accession>A0A6A6ESW9</accession>
<sequence>MTSAIRFGAVTFGALGTGIRSPQFSRSSDIGFRGGLDRCDMGVGCNFGLPFHATSSIEGAEANFKLFMFLISSYCSSSSCLSATWSNSKSISSADFLPSFQADSLPSKLFSVFVTTKVNGLPVRRVTCVQSIPANQGPHVNVRVSCFLLEIHRLDGQGSEETH</sequence>
<organism evidence="1 2">
    <name type="scientific">Zopfia rhizophila CBS 207.26</name>
    <dbReference type="NCBI Taxonomy" id="1314779"/>
    <lineage>
        <taxon>Eukaryota</taxon>
        <taxon>Fungi</taxon>
        <taxon>Dikarya</taxon>
        <taxon>Ascomycota</taxon>
        <taxon>Pezizomycotina</taxon>
        <taxon>Dothideomycetes</taxon>
        <taxon>Dothideomycetes incertae sedis</taxon>
        <taxon>Zopfiaceae</taxon>
        <taxon>Zopfia</taxon>
    </lineage>
</organism>
<dbReference type="Proteomes" id="UP000800200">
    <property type="component" value="Unassembled WGS sequence"/>
</dbReference>
<evidence type="ECO:0000313" key="1">
    <source>
        <dbReference type="EMBL" id="KAF2193190.1"/>
    </source>
</evidence>
<gene>
    <name evidence="1" type="ORF">K469DRAFT_693224</name>
</gene>
<name>A0A6A6ESW9_9PEZI</name>